<dbReference type="Proteomes" id="UP001177140">
    <property type="component" value="Unassembled WGS sequence"/>
</dbReference>
<proteinExistence type="inferred from homology"/>
<feature type="region of interest" description="Disordered" evidence="2">
    <location>
        <begin position="451"/>
        <end position="482"/>
    </location>
</feature>
<accession>A0AA41V3R4</accession>
<dbReference type="InterPro" id="IPR005612">
    <property type="entry name" value="CCAAT-binding_factor"/>
</dbReference>
<evidence type="ECO:0000313" key="5">
    <source>
        <dbReference type="Proteomes" id="UP001177140"/>
    </source>
</evidence>
<dbReference type="GO" id="GO:0032040">
    <property type="term" value="C:small-subunit processome"/>
    <property type="evidence" value="ECO:0007669"/>
    <property type="project" value="TreeGrafter"/>
</dbReference>
<dbReference type="PANTHER" id="PTHR12455">
    <property type="entry name" value="NUCLEOLAR COMPLEX PROTEIN 4"/>
    <property type="match status" value="1"/>
</dbReference>
<feature type="domain" description="CCAAT-binding factor" evidence="3">
    <location>
        <begin position="342"/>
        <end position="519"/>
    </location>
</feature>
<comment type="similarity">
    <text evidence="1">Belongs to the CBF/MAK21 family.</text>
</comment>
<evidence type="ECO:0000313" key="4">
    <source>
        <dbReference type="EMBL" id="MCL7030767.1"/>
    </source>
</evidence>
<sequence>MASKQKKSKQYSIEKVKKLGQKLLTSRAHINNIPILLKFISPSSSSEYVFESIISLQSFFIPVLSDLPPSSSSSKSTLNVRKSLVVDPELEYKNMLRLWFDEFVNSLIAVAVSEDSTDDLKDVALDAIMEFVKLGKGGRFDSSIYNRFLKSVVHSTAPTDFLLNRPADSVDFFKYMDVCYYTYISLKKLSEDLGSKDASDNGGEDISKSSDAEFASRNIYSILSCIPLEMLEEQSDYKTWSELGIQSKEDDGKNSSEISHVEENLVKSKKRKNSVLSSSRIAKKMKLKFTQAWLSFLRLKLPLDVYKEVLVALHDKVVPFLSNPIMLCDFLTRSYAIGGVVSVMALSSLHILMTKHGLEYPEFYPKLYMLLVPSVFMAKHRAKFFELLDSCLKSNMVSAYLAAAFAKKLSRLVLVVPPSGALIIIALIHNLLRRHPSINCLVHQQADDEFDGDVTNEENESGEKSVKSGNDQDTSSRKSGVDLFNIEESDPAKSNALRSSLWEIDTLRHHYCPPVSRFVLDLENDLTVRAKTQEMGVSDFSSGSYATIFRAETGRRIKQVPLAFYNTIPTSLFPEGEFAGWTLKFDEEEYNKKKLESENAENGLVSSTEDDNNHKSGKRQKVTSS</sequence>
<dbReference type="EMBL" id="JAJJMA010105137">
    <property type="protein sequence ID" value="MCL7030767.1"/>
    <property type="molecule type" value="Genomic_DNA"/>
</dbReference>
<dbReference type="Pfam" id="PF03914">
    <property type="entry name" value="CBF"/>
    <property type="match status" value="1"/>
</dbReference>
<evidence type="ECO:0000256" key="1">
    <source>
        <dbReference type="ARBA" id="ARBA00007797"/>
    </source>
</evidence>
<dbReference type="GO" id="GO:0030692">
    <property type="term" value="C:Noc4p-Nop14p complex"/>
    <property type="evidence" value="ECO:0007669"/>
    <property type="project" value="TreeGrafter"/>
</dbReference>
<evidence type="ECO:0000256" key="2">
    <source>
        <dbReference type="SAM" id="MobiDB-lite"/>
    </source>
</evidence>
<feature type="region of interest" description="Disordered" evidence="2">
    <location>
        <begin position="594"/>
        <end position="625"/>
    </location>
</feature>
<dbReference type="AlphaFoldDB" id="A0AA41V3R4"/>
<dbReference type="GO" id="GO:0042254">
    <property type="term" value="P:ribosome biogenesis"/>
    <property type="evidence" value="ECO:0007669"/>
    <property type="project" value="InterPro"/>
</dbReference>
<comment type="caution">
    <text evidence="4">The sequence shown here is derived from an EMBL/GenBank/DDBJ whole genome shotgun (WGS) entry which is preliminary data.</text>
</comment>
<keyword evidence="5" id="KW-1185">Reference proteome</keyword>
<organism evidence="4 5">
    <name type="scientific">Papaver nudicaule</name>
    <name type="common">Iceland poppy</name>
    <dbReference type="NCBI Taxonomy" id="74823"/>
    <lineage>
        <taxon>Eukaryota</taxon>
        <taxon>Viridiplantae</taxon>
        <taxon>Streptophyta</taxon>
        <taxon>Embryophyta</taxon>
        <taxon>Tracheophyta</taxon>
        <taxon>Spermatophyta</taxon>
        <taxon>Magnoliopsida</taxon>
        <taxon>Ranunculales</taxon>
        <taxon>Papaveraceae</taxon>
        <taxon>Papaveroideae</taxon>
        <taxon>Papaver</taxon>
    </lineage>
</organism>
<name>A0AA41V3R4_PAPNU</name>
<reference evidence="4" key="1">
    <citation type="submission" date="2022-03" db="EMBL/GenBank/DDBJ databases">
        <title>A functionally conserved STORR gene fusion in Papaver species that diverged 16.8 million years ago.</title>
        <authorList>
            <person name="Catania T."/>
        </authorList>
    </citation>
    <scope>NUCLEOTIDE SEQUENCE</scope>
    <source>
        <strain evidence="4">S-191538</strain>
    </source>
</reference>
<protein>
    <recommendedName>
        <fullName evidence="3">CCAAT-binding factor domain-containing protein</fullName>
    </recommendedName>
</protein>
<gene>
    <name evidence="4" type="ORF">MKW94_013521</name>
</gene>
<feature type="compositionally biased region" description="Acidic residues" evidence="2">
    <location>
        <begin position="451"/>
        <end position="460"/>
    </location>
</feature>
<evidence type="ECO:0000259" key="3">
    <source>
        <dbReference type="Pfam" id="PF03914"/>
    </source>
</evidence>
<dbReference type="PANTHER" id="PTHR12455:SF0">
    <property type="entry name" value="NUCLEOLAR COMPLEX PROTEIN 4 HOMOLOG"/>
    <property type="match status" value="1"/>
</dbReference>
<dbReference type="InterPro" id="IPR027193">
    <property type="entry name" value="Noc4"/>
</dbReference>
<feature type="compositionally biased region" description="Basic residues" evidence="2">
    <location>
        <begin position="615"/>
        <end position="625"/>
    </location>
</feature>